<proteinExistence type="predicted"/>
<dbReference type="InterPro" id="IPR012337">
    <property type="entry name" value="RNaseH-like_sf"/>
</dbReference>
<feature type="region of interest" description="Disordered" evidence="3">
    <location>
        <begin position="344"/>
        <end position="384"/>
    </location>
</feature>
<dbReference type="GO" id="GO:0003676">
    <property type="term" value="F:nucleic acid binding"/>
    <property type="evidence" value="ECO:0007669"/>
    <property type="project" value="InterPro"/>
</dbReference>
<dbReference type="Gene3D" id="3.30.420.10">
    <property type="entry name" value="Ribonuclease H-like superfamily/Ribonuclease H"/>
    <property type="match status" value="2"/>
</dbReference>
<dbReference type="RefSeq" id="XP_055883630.1">
    <property type="nucleotide sequence ID" value="XM_056027655.1"/>
</dbReference>
<dbReference type="InterPro" id="IPR041588">
    <property type="entry name" value="Integrase_H2C2"/>
</dbReference>
<reference evidence="6" key="1">
    <citation type="submission" date="2025-08" db="UniProtKB">
        <authorList>
            <consortium name="RefSeq"/>
        </authorList>
    </citation>
    <scope>IDENTIFICATION</scope>
</reference>
<dbReference type="InterPro" id="IPR001878">
    <property type="entry name" value="Znf_CCHC"/>
</dbReference>
<feature type="region of interest" description="Disordered" evidence="3">
    <location>
        <begin position="50"/>
        <end position="117"/>
    </location>
</feature>
<dbReference type="InterPro" id="IPR036875">
    <property type="entry name" value="Znf_CCHC_sf"/>
</dbReference>
<keyword evidence="1" id="KW-0862">Zinc</keyword>
<dbReference type="PANTHER" id="PTHR46888:SF1">
    <property type="entry name" value="RIBONUCLEASE H"/>
    <property type="match status" value="1"/>
</dbReference>
<dbReference type="InterPro" id="IPR038269">
    <property type="entry name" value="SCAN_sf"/>
</dbReference>
<dbReference type="AlphaFoldDB" id="A0A9W3A8Y8"/>
<dbReference type="Proteomes" id="UP001165740">
    <property type="component" value="Chromosome 4"/>
</dbReference>
<evidence type="ECO:0000256" key="3">
    <source>
        <dbReference type="SAM" id="MobiDB-lite"/>
    </source>
</evidence>
<evidence type="ECO:0000256" key="2">
    <source>
        <dbReference type="SAM" id="Coils"/>
    </source>
</evidence>
<keyword evidence="5" id="KW-1185">Reference proteome</keyword>
<dbReference type="PROSITE" id="PS50158">
    <property type="entry name" value="ZF_CCHC"/>
    <property type="match status" value="1"/>
</dbReference>
<protein>
    <submittedName>
        <fullName evidence="6">Uncharacterized protein LOC129926003</fullName>
    </submittedName>
</protein>
<dbReference type="OrthoDB" id="6161132at2759"/>
<dbReference type="FunFam" id="1.10.340.70:FF:000001">
    <property type="entry name" value="Retrovirus-related Pol polyprotein from transposon gypsy-like Protein"/>
    <property type="match status" value="1"/>
</dbReference>
<feature type="compositionally biased region" description="Basic and acidic residues" evidence="3">
    <location>
        <begin position="50"/>
        <end position="89"/>
    </location>
</feature>
<keyword evidence="1" id="KW-0863">Zinc-finger</keyword>
<dbReference type="SMART" id="SM00343">
    <property type="entry name" value="ZnF_C2HC"/>
    <property type="match status" value="1"/>
</dbReference>
<feature type="compositionally biased region" description="Low complexity" evidence="3">
    <location>
        <begin position="346"/>
        <end position="356"/>
    </location>
</feature>
<evidence type="ECO:0000256" key="1">
    <source>
        <dbReference type="PROSITE-ProRule" id="PRU00047"/>
    </source>
</evidence>
<keyword evidence="1" id="KW-0479">Metal-binding</keyword>
<evidence type="ECO:0000259" key="4">
    <source>
        <dbReference type="PROSITE" id="PS50158"/>
    </source>
</evidence>
<keyword evidence="2" id="KW-0175">Coiled coil</keyword>
<feature type="compositionally biased region" description="Basic and acidic residues" evidence="3">
    <location>
        <begin position="367"/>
        <end position="384"/>
    </location>
</feature>
<dbReference type="PANTHER" id="PTHR46888">
    <property type="entry name" value="ZINC KNUCKLE DOMAINCONTAINING PROTEIN-RELATED"/>
    <property type="match status" value="1"/>
</dbReference>
<organism evidence="5 6">
    <name type="scientific">Biomphalaria glabrata</name>
    <name type="common">Bloodfluke planorb</name>
    <name type="synonym">Freshwater snail</name>
    <dbReference type="NCBI Taxonomy" id="6526"/>
    <lineage>
        <taxon>Eukaryota</taxon>
        <taxon>Metazoa</taxon>
        <taxon>Spiralia</taxon>
        <taxon>Lophotrochozoa</taxon>
        <taxon>Mollusca</taxon>
        <taxon>Gastropoda</taxon>
        <taxon>Heterobranchia</taxon>
        <taxon>Euthyneura</taxon>
        <taxon>Panpulmonata</taxon>
        <taxon>Hygrophila</taxon>
        <taxon>Lymnaeoidea</taxon>
        <taxon>Planorbidae</taxon>
        <taxon>Biomphalaria</taxon>
    </lineage>
</organism>
<accession>A0A9W3A8Y8</accession>
<gene>
    <name evidence="6" type="primary">LOC129926003</name>
</gene>
<name>A0A9W3A8Y8_BIOGL</name>
<evidence type="ECO:0000313" key="5">
    <source>
        <dbReference type="Proteomes" id="UP001165740"/>
    </source>
</evidence>
<dbReference type="GeneID" id="129926003"/>
<dbReference type="Pfam" id="PF17921">
    <property type="entry name" value="Integrase_H2C2"/>
    <property type="match status" value="1"/>
</dbReference>
<dbReference type="OMA" id="FQHNDEG"/>
<feature type="compositionally biased region" description="Low complexity" evidence="3">
    <location>
        <begin position="102"/>
        <end position="112"/>
    </location>
</feature>
<dbReference type="SUPFAM" id="SSF53098">
    <property type="entry name" value="Ribonuclease H-like"/>
    <property type="match status" value="1"/>
</dbReference>
<dbReference type="SUPFAM" id="SSF47353">
    <property type="entry name" value="Retrovirus capsid dimerization domain-like"/>
    <property type="match status" value="1"/>
</dbReference>
<dbReference type="SUPFAM" id="SSF57756">
    <property type="entry name" value="Retrovirus zinc finger-like domains"/>
    <property type="match status" value="1"/>
</dbReference>
<dbReference type="Gene3D" id="1.10.340.70">
    <property type="match status" value="1"/>
</dbReference>
<feature type="domain" description="CCHC-type" evidence="4">
    <location>
        <begin position="332"/>
        <end position="347"/>
    </location>
</feature>
<dbReference type="Pfam" id="PF00098">
    <property type="entry name" value="zf-CCHC"/>
    <property type="match status" value="1"/>
</dbReference>
<dbReference type="Gene3D" id="1.10.4020.10">
    <property type="entry name" value="DNA breaking-rejoining enzymes"/>
    <property type="match status" value="1"/>
</dbReference>
<dbReference type="InterPro" id="IPR036397">
    <property type="entry name" value="RNaseH_sf"/>
</dbReference>
<dbReference type="GO" id="GO:0008270">
    <property type="term" value="F:zinc ion binding"/>
    <property type="evidence" value="ECO:0007669"/>
    <property type="project" value="UniProtKB-KW"/>
</dbReference>
<evidence type="ECO:0000313" key="6">
    <source>
        <dbReference type="RefSeq" id="XP_055883630.1"/>
    </source>
</evidence>
<sequence length="821" mass="97061">MATSSYVDLKEVKETAMQDGKAMELKGKDLAAYVQQVVREEMERQDKIIRREKEEIERQERIRKEEQERQDKEREKIREHEAKMEKMRLDAAQTRAQTEQGNNTNNSNNYTTQRDNPNSQTWLKRKIQSFDEQKDDIGDFLKRYEAKMSTFNMPEEEWSEILIDFVHRQALTICQNHDHHIDDSYQVLKRELLNAYGHNATTFRKKYFDNIPSLEIEPQTTINMEKDFFNKWVKLEKVNNSYEGLKNFILVDNFVNKCDPQLQSFIRERNPKTIDEITEIMRVYKNAYPNKPFSDRDKSKVDLIGYTKENVDRSRNRNRSNSGNKKYSEITCFKCQGKGHIAANCRRGNSRSGSRNRINEQNNSRYRNRDRNDRGNYRNRSYSREYKNKGTDRVYFMEGNRNNFAVYPGFVDRIPVELIRDSGCNTLAVKTKFVKPHWYKGFTKKVELADGTVREFKAIRVYIETPFFTGYCYGIAIPEMRYDMLVGNIKGVKECSRKELEDWQNKYKNIRQNHENIETQNITSMVITRSMDKQDEKQENTINVISNDKEKETSNVIQIENTGVKEREIENETQNSLETQISQSEKETTSTFALEQMNDNIIGKIYSRISDKNNNNPMEKFCIENKILFRQTSNDNKKIKQLVLPQKYWKDVLIMTHDNNLAAHRGVKKCYRNLSKQVFWPKMKATINKYINSCDICQKRSNKSLVNKAPIQEMDEPTAPFQKVSIDLIGPLIQTENNNKYILTVIDMFSRYPESNGLCERYGGSLKRSLTKIIQNNQNKWDHYINYVLFAHRNNIHEATQFSPYEIIHGRKPRDELDVFK</sequence>
<feature type="coiled-coil region" evidence="2">
    <location>
        <begin position="493"/>
        <end position="520"/>
    </location>
</feature>